<reference evidence="5" key="1">
    <citation type="submission" date="2019-12" db="UniProtKB">
        <authorList>
            <consortium name="WormBaseParasite"/>
        </authorList>
    </citation>
    <scope>IDENTIFICATION</scope>
</reference>
<evidence type="ECO:0000256" key="2">
    <source>
        <dbReference type="SAM" id="Phobius"/>
    </source>
</evidence>
<accession>A0A5S6R0R7</accession>
<dbReference type="SUPFAM" id="SSF63737">
    <property type="entry name" value="Leukotriene A4 hydrolase N-terminal domain"/>
    <property type="match status" value="1"/>
</dbReference>
<dbReference type="STRING" id="70415.A0A5S6R0R7"/>
<evidence type="ECO:0000259" key="3">
    <source>
        <dbReference type="Pfam" id="PF17900"/>
    </source>
</evidence>
<feature type="transmembrane region" description="Helical" evidence="2">
    <location>
        <begin position="20"/>
        <end position="43"/>
    </location>
</feature>
<keyword evidence="2" id="KW-0812">Transmembrane</keyword>
<keyword evidence="2" id="KW-1133">Transmembrane helix</keyword>
<dbReference type="GO" id="GO:0008270">
    <property type="term" value="F:zinc ion binding"/>
    <property type="evidence" value="ECO:0007669"/>
    <property type="project" value="TreeGrafter"/>
</dbReference>
<dbReference type="GO" id="GO:0005737">
    <property type="term" value="C:cytoplasm"/>
    <property type="evidence" value="ECO:0007669"/>
    <property type="project" value="TreeGrafter"/>
</dbReference>
<dbReference type="InterPro" id="IPR045357">
    <property type="entry name" value="Aminopeptidase_N-like_N"/>
</dbReference>
<dbReference type="GO" id="GO:0042277">
    <property type="term" value="F:peptide binding"/>
    <property type="evidence" value="ECO:0007669"/>
    <property type="project" value="TreeGrafter"/>
</dbReference>
<keyword evidence="1" id="KW-0378">Hydrolase</keyword>
<dbReference type="AlphaFoldDB" id="A0A5S6R0R7"/>
<dbReference type="GO" id="GO:0070006">
    <property type="term" value="F:metalloaminopeptidase activity"/>
    <property type="evidence" value="ECO:0007669"/>
    <property type="project" value="TreeGrafter"/>
</dbReference>
<dbReference type="PANTHER" id="PTHR11533:SF276">
    <property type="entry name" value="GLUTAMYL AMINOPEPTIDASE"/>
    <property type="match status" value="1"/>
</dbReference>
<dbReference type="InterPro" id="IPR050344">
    <property type="entry name" value="Peptidase_M1_aminopeptidases"/>
</dbReference>
<keyword evidence="1" id="KW-0031">Aminopeptidase</keyword>
<keyword evidence="1" id="KW-0645">Protease</keyword>
<evidence type="ECO:0000256" key="1">
    <source>
        <dbReference type="ARBA" id="ARBA00022438"/>
    </source>
</evidence>
<dbReference type="Pfam" id="PF17900">
    <property type="entry name" value="Peptidase_M1_N"/>
    <property type="match status" value="1"/>
</dbReference>
<dbReference type="Gene3D" id="2.60.40.1730">
    <property type="entry name" value="tricorn interacting facor f3 domain"/>
    <property type="match status" value="1"/>
</dbReference>
<organism evidence="4 5">
    <name type="scientific">Trichuris muris</name>
    <name type="common">Mouse whipworm</name>
    <dbReference type="NCBI Taxonomy" id="70415"/>
    <lineage>
        <taxon>Eukaryota</taxon>
        <taxon>Metazoa</taxon>
        <taxon>Ecdysozoa</taxon>
        <taxon>Nematoda</taxon>
        <taxon>Enoplea</taxon>
        <taxon>Dorylaimia</taxon>
        <taxon>Trichinellida</taxon>
        <taxon>Trichuridae</taxon>
        <taxon>Trichuris</taxon>
    </lineage>
</organism>
<dbReference type="GO" id="GO:0043171">
    <property type="term" value="P:peptide catabolic process"/>
    <property type="evidence" value="ECO:0007669"/>
    <property type="project" value="TreeGrafter"/>
</dbReference>
<dbReference type="WBParaSite" id="TMUE_3000013018.1">
    <property type="protein sequence ID" value="TMUE_3000013018.1"/>
    <property type="gene ID" value="WBGene00301771"/>
</dbReference>
<feature type="domain" description="Aminopeptidase N-like N-terminal" evidence="3">
    <location>
        <begin position="63"/>
        <end position="240"/>
    </location>
</feature>
<dbReference type="GO" id="GO:0005615">
    <property type="term" value="C:extracellular space"/>
    <property type="evidence" value="ECO:0007669"/>
    <property type="project" value="TreeGrafter"/>
</dbReference>
<keyword evidence="4" id="KW-1185">Reference proteome</keyword>
<name>A0A5S6R0R7_TRIMR</name>
<sequence>MMDNNDRRSEDFKPSRRTWAPFVAAIGTALTITLMAVVVYYCLKSDQVLPVRSISRLPRTVFPSLYVLDIQAYFPLADDEVSEQFNFTFDGRVAIKLRCVNETSNITMHALHISINESSLSLVRSSDGLAIPFASPAFKSDPFSEMVTFHFLSNLLAEENYVLTIEYAGKLPDDLRGFYRTSYMKDGSKRWLLITQFQPTYARRALPCFDEPDFKAVFNVSLTHPASTIALSNMPAVSVQTLG</sequence>
<proteinExistence type="predicted"/>
<keyword evidence="2" id="KW-0472">Membrane</keyword>
<evidence type="ECO:0000313" key="4">
    <source>
        <dbReference type="Proteomes" id="UP000046395"/>
    </source>
</evidence>
<dbReference type="GO" id="GO:0016020">
    <property type="term" value="C:membrane"/>
    <property type="evidence" value="ECO:0007669"/>
    <property type="project" value="TreeGrafter"/>
</dbReference>
<dbReference type="GO" id="GO:0006508">
    <property type="term" value="P:proteolysis"/>
    <property type="evidence" value="ECO:0007669"/>
    <property type="project" value="TreeGrafter"/>
</dbReference>
<protein>
    <submittedName>
        <fullName evidence="5">Aminopeptidase N-like N-terminal domain-containing protein</fullName>
    </submittedName>
</protein>
<evidence type="ECO:0000313" key="5">
    <source>
        <dbReference type="WBParaSite" id="TMUE_3000013018.1"/>
    </source>
</evidence>
<dbReference type="Proteomes" id="UP000046395">
    <property type="component" value="Unassembled WGS sequence"/>
</dbReference>
<dbReference type="InterPro" id="IPR042097">
    <property type="entry name" value="Aminopeptidase_N-like_N_sf"/>
</dbReference>
<dbReference type="PANTHER" id="PTHR11533">
    <property type="entry name" value="PROTEASE M1 ZINC METALLOPROTEASE"/>
    <property type="match status" value="1"/>
</dbReference>